<evidence type="ECO:0000259" key="7">
    <source>
        <dbReference type="Pfam" id="PF17827"/>
    </source>
</evidence>
<dbReference type="EC" id="2.1.1.297" evidence="5"/>
<dbReference type="NCBIfam" id="TIGR00536">
    <property type="entry name" value="hemK_fam"/>
    <property type="match status" value="1"/>
</dbReference>
<dbReference type="EMBL" id="VBOT01000103">
    <property type="protein sequence ID" value="TMQ50267.1"/>
    <property type="molecule type" value="Genomic_DNA"/>
</dbReference>
<feature type="binding site" evidence="5">
    <location>
        <position position="195"/>
    </location>
    <ligand>
        <name>S-adenosyl-L-methionine</name>
        <dbReference type="ChEBI" id="CHEBI:59789"/>
    </ligand>
</feature>
<dbReference type="GO" id="GO:0032259">
    <property type="term" value="P:methylation"/>
    <property type="evidence" value="ECO:0007669"/>
    <property type="project" value="UniProtKB-KW"/>
</dbReference>
<feature type="binding site" evidence="5">
    <location>
        <position position="150"/>
    </location>
    <ligand>
        <name>S-adenosyl-L-methionine</name>
        <dbReference type="ChEBI" id="CHEBI:59789"/>
    </ligand>
</feature>
<dbReference type="InterPro" id="IPR007848">
    <property type="entry name" value="Small_mtfrase_dom"/>
</dbReference>
<evidence type="ECO:0000256" key="2">
    <source>
        <dbReference type="ARBA" id="ARBA00022679"/>
    </source>
</evidence>
<keyword evidence="3 5" id="KW-0949">S-adenosyl-L-methionine</keyword>
<dbReference type="SUPFAM" id="SSF53335">
    <property type="entry name" value="S-adenosyl-L-methionine-dependent methyltransferases"/>
    <property type="match status" value="1"/>
</dbReference>
<evidence type="ECO:0000313" key="9">
    <source>
        <dbReference type="Proteomes" id="UP000320184"/>
    </source>
</evidence>
<feature type="domain" description="Methyltransferase small" evidence="6">
    <location>
        <begin position="114"/>
        <end position="203"/>
    </location>
</feature>
<evidence type="ECO:0000259" key="6">
    <source>
        <dbReference type="Pfam" id="PF05175"/>
    </source>
</evidence>
<feature type="domain" description="Release factor glutamine methyltransferase N-terminal" evidence="7">
    <location>
        <begin position="10"/>
        <end position="78"/>
    </location>
</feature>
<comment type="function">
    <text evidence="5">Methylates the class 1 translation termination release factors RF1/PrfA and RF2/PrfB on the glutamine residue of the universally conserved GGQ motif.</text>
</comment>
<comment type="catalytic activity">
    <reaction evidence="4 5">
        <text>L-glutaminyl-[peptide chain release factor] + S-adenosyl-L-methionine = N(5)-methyl-L-glutaminyl-[peptide chain release factor] + S-adenosyl-L-homocysteine + H(+)</text>
        <dbReference type="Rhea" id="RHEA:42896"/>
        <dbReference type="Rhea" id="RHEA-COMP:10271"/>
        <dbReference type="Rhea" id="RHEA-COMP:10272"/>
        <dbReference type="ChEBI" id="CHEBI:15378"/>
        <dbReference type="ChEBI" id="CHEBI:30011"/>
        <dbReference type="ChEBI" id="CHEBI:57856"/>
        <dbReference type="ChEBI" id="CHEBI:59789"/>
        <dbReference type="ChEBI" id="CHEBI:61891"/>
        <dbReference type="EC" id="2.1.1.297"/>
    </reaction>
</comment>
<evidence type="ECO:0000313" key="8">
    <source>
        <dbReference type="EMBL" id="TMQ50267.1"/>
    </source>
</evidence>
<feature type="binding site" evidence="5">
    <location>
        <position position="179"/>
    </location>
    <ligand>
        <name>S-adenosyl-L-methionine</name>
        <dbReference type="ChEBI" id="CHEBI:59789"/>
    </ligand>
</feature>
<dbReference type="Proteomes" id="UP000320184">
    <property type="component" value="Unassembled WGS sequence"/>
</dbReference>
<dbReference type="InterPro" id="IPR040758">
    <property type="entry name" value="PrmC_N"/>
</dbReference>
<dbReference type="InterPro" id="IPR004556">
    <property type="entry name" value="HemK-like"/>
</dbReference>
<proteinExistence type="inferred from homology"/>
<dbReference type="PROSITE" id="PS00092">
    <property type="entry name" value="N6_MTASE"/>
    <property type="match status" value="1"/>
</dbReference>
<sequence length="304" mass="33007">MLRVVRTLGEALALAIDRLGASDSARAAAEELLGRLLGLRRSDIHLERGRTLAPGEWARLEAWLRRRAAGEPVQYITGRAAFRGLDLEVDPSVLIPRPETEGLVEAVLEMLRAEAVRWPQPRVLDLGTGSGAIALAIASECPSAEVTATDTSEDALRVARRNAAALGLETRVRFSPGDWFDAVDSDERFEAVVSNPPYIATGEWDYLPEDVRAFEPQGALFSGSSGLDALREIVDEAPRHLVAGGLLALELAEMRAEAVAGWLEGARDWGGVTLLDDLAGRPRVLLARRERGPAIAPAQWEEER</sequence>
<dbReference type="NCBIfam" id="TIGR03534">
    <property type="entry name" value="RF_mod_PrmC"/>
    <property type="match status" value="1"/>
</dbReference>
<gene>
    <name evidence="5 8" type="primary">prmC</name>
    <name evidence="8" type="ORF">E6K73_08125</name>
</gene>
<comment type="caution">
    <text evidence="8">The sequence shown here is derived from an EMBL/GenBank/DDBJ whole genome shotgun (WGS) entry which is preliminary data.</text>
</comment>
<feature type="binding site" evidence="5">
    <location>
        <begin position="127"/>
        <end position="131"/>
    </location>
    <ligand>
        <name>S-adenosyl-L-methionine</name>
        <dbReference type="ChEBI" id="CHEBI:59789"/>
    </ligand>
</feature>
<organism evidence="8 9">
    <name type="scientific">Eiseniibacteriota bacterium</name>
    <dbReference type="NCBI Taxonomy" id="2212470"/>
    <lineage>
        <taxon>Bacteria</taxon>
        <taxon>Candidatus Eiseniibacteriota</taxon>
    </lineage>
</organism>
<evidence type="ECO:0000256" key="4">
    <source>
        <dbReference type="ARBA" id="ARBA00048391"/>
    </source>
</evidence>
<dbReference type="GO" id="GO:0102559">
    <property type="term" value="F:peptide chain release factor N(5)-glutamine methyltransferase activity"/>
    <property type="evidence" value="ECO:0007669"/>
    <property type="project" value="UniProtKB-EC"/>
</dbReference>
<evidence type="ECO:0000256" key="3">
    <source>
        <dbReference type="ARBA" id="ARBA00022691"/>
    </source>
</evidence>
<accession>A0A538SFX4</accession>
<dbReference type="AlphaFoldDB" id="A0A538SFX4"/>
<dbReference type="Pfam" id="PF05175">
    <property type="entry name" value="MTS"/>
    <property type="match status" value="1"/>
</dbReference>
<evidence type="ECO:0000256" key="1">
    <source>
        <dbReference type="ARBA" id="ARBA00022603"/>
    </source>
</evidence>
<evidence type="ECO:0000256" key="5">
    <source>
        <dbReference type="HAMAP-Rule" id="MF_02126"/>
    </source>
</evidence>
<protein>
    <recommendedName>
        <fullName evidence="5">Release factor glutamine methyltransferase</fullName>
        <shortName evidence="5">RF MTase</shortName>
        <ecNumber evidence="5">2.1.1.297</ecNumber>
    </recommendedName>
    <alternativeName>
        <fullName evidence="5">N5-glutamine methyltransferase PrmC</fullName>
    </alternativeName>
    <alternativeName>
        <fullName evidence="5">Protein-(glutamine-N5) MTase PrmC</fullName>
    </alternativeName>
    <alternativeName>
        <fullName evidence="5">Protein-glutamine N-methyltransferase PrmC</fullName>
    </alternativeName>
</protein>
<dbReference type="InterPro" id="IPR050320">
    <property type="entry name" value="N5-glutamine_MTase"/>
</dbReference>
<dbReference type="PANTHER" id="PTHR18895">
    <property type="entry name" value="HEMK METHYLTRANSFERASE"/>
    <property type="match status" value="1"/>
</dbReference>
<dbReference type="InterPro" id="IPR002052">
    <property type="entry name" value="DNA_methylase_N6_adenine_CS"/>
</dbReference>
<dbReference type="Gene3D" id="1.10.8.10">
    <property type="entry name" value="DNA helicase RuvA subunit, C-terminal domain"/>
    <property type="match status" value="1"/>
</dbReference>
<dbReference type="CDD" id="cd02440">
    <property type="entry name" value="AdoMet_MTases"/>
    <property type="match status" value="1"/>
</dbReference>
<dbReference type="PANTHER" id="PTHR18895:SF74">
    <property type="entry name" value="MTRF1L RELEASE FACTOR GLUTAMINE METHYLTRANSFERASE"/>
    <property type="match status" value="1"/>
</dbReference>
<dbReference type="Pfam" id="PF17827">
    <property type="entry name" value="PrmC_N"/>
    <property type="match status" value="1"/>
</dbReference>
<dbReference type="GO" id="GO:0003676">
    <property type="term" value="F:nucleic acid binding"/>
    <property type="evidence" value="ECO:0007669"/>
    <property type="project" value="InterPro"/>
</dbReference>
<reference evidence="8 9" key="1">
    <citation type="journal article" date="2019" name="Nat. Microbiol.">
        <title>Mediterranean grassland soil C-N compound turnover is dependent on rainfall and depth, and is mediated by genomically divergent microorganisms.</title>
        <authorList>
            <person name="Diamond S."/>
            <person name="Andeer P.F."/>
            <person name="Li Z."/>
            <person name="Crits-Christoph A."/>
            <person name="Burstein D."/>
            <person name="Anantharaman K."/>
            <person name="Lane K.R."/>
            <person name="Thomas B.C."/>
            <person name="Pan C."/>
            <person name="Northen T.R."/>
            <person name="Banfield J.F."/>
        </authorList>
    </citation>
    <scope>NUCLEOTIDE SEQUENCE [LARGE SCALE GENOMIC DNA]</scope>
    <source>
        <strain evidence="8">WS_3</strain>
    </source>
</reference>
<feature type="binding site" evidence="5">
    <location>
        <begin position="195"/>
        <end position="198"/>
    </location>
    <ligand>
        <name>substrate</name>
    </ligand>
</feature>
<keyword evidence="2 5" id="KW-0808">Transferase</keyword>
<dbReference type="Gene3D" id="3.40.50.150">
    <property type="entry name" value="Vaccinia Virus protein VP39"/>
    <property type="match status" value="1"/>
</dbReference>
<dbReference type="HAMAP" id="MF_02126">
    <property type="entry name" value="RF_methyltr_PrmC"/>
    <property type="match status" value="1"/>
</dbReference>
<keyword evidence="1 5" id="KW-0489">Methyltransferase</keyword>
<dbReference type="InterPro" id="IPR019874">
    <property type="entry name" value="RF_methyltr_PrmC"/>
</dbReference>
<name>A0A538SFX4_UNCEI</name>
<comment type="similarity">
    <text evidence="5">Belongs to the protein N5-glutamine methyltransferase family. PrmC subfamily.</text>
</comment>
<dbReference type="InterPro" id="IPR029063">
    <property type="entry name" value="SAM-dependent_MTases_sf"/>
</dbReference>